<dbReference type="PROSITE" id="PS00105">
    <property type="entry name" value="AA_TRANSFER_CLASS_1"/>
    <property type="match status" value="1"/>
</dbReference>
<keyword evidence="3 6" id="KW-0032">Aminotransferase</keyword>
<dbReference type="GO" id="GO:0006520">
    <property type="term" value="P:amino acid metabolic process"/>
    <property type="evidence" value="ECO:0007669"/>
    <property type="project" value="InterPro"/>
</dbReference>
<dbReference type="STRING" id="1871336.BBG48_05570"/>
<gene>
    <name evidence="8" type="ORF">BBG48_006790</name>
</gene>
<keyword evidence="9" id="KW-1185">Reference proteome</keyword>
<sequence length="395" mass="44107">MIPISEKAKNVTPAITLQLGAMVKQMKAEGQKITNLTLGEPDFNTPQKAKQRAIDAIENNITRYDLASGNMELKKAIAEKMKKDHDLTYTPEQIVVANGAKQALLNSMLTCINPGDEVLIPTPCWVSYPEMAKLIGAVPVFVETKKENSFKMTVEDAKKYITDKTRMAIITNPNNPTGAVFSKDELMALCDYLTKKDIVILSDEIYEKMCYDFDFVSAASLSQEIFENTIVVNGLSKSGAMTGWRVGYCCAPTVELGKTIGSIQSNTTAHACTISQQAAISVLKECEEDTKMMAEQYKKRRDMIVDYFEKWGLLDIVKPQGAFYAFINIEPLKDKIKFEGSYSAFFCKDILEKQKVAFVPGSGFYKEDYIRLSYAASEQEIMEGLNKLKAYAKSL</sequence>
<evidence type="ECO:0000313" key="9">
    <source>
        <dbReference type="Proteomes" id="UP000093352"/>
    </source>
</evidence>
<dbReference type="CDD" id="cd00609">
    <property type="entry name" value="AAT_like"/>
    <property type="match status" value="1"/>
</dbReference>
<name>A0A371IKQ0_9FIRM</name>
<protein>
    <recommendedName>
        <fullName evidence="6">Aminotransferase</fullName>
        <ecNumber evidence="6">2.6.1.-</ecNumber>
    </recommendedName>
</protein>
<dbReference type="InterPro" id="IPR004838">
    <property type="entry name" value="NHTrfase_class1_PyrdxlP-BS"/>
</dbReference>
<proteinExistence type="inferred from homology"/>
<comment type="caution">
    <text evidence="8">The sequence shown here is derived from an EMBL/GenBank/DDBJ whole genome shotgun (WGS) entry which is preliminary data.</text>
</comment>
<dbReference type="PANTHER" id="PTHR46383">
    <property type="entry name" value="ASPARTATE AMINOTRANSFERASE"/>
    <property type="match status" value="1"/>
</dbReference>
<keyword evidence="5" id="KW-0663">Pyridoxal phosphate</keyword>
<dbReference type="InterPro" id="IPR015424">
    <property type="entry name" value="PyrdxlP-dep_Trfase"/>
</dbReference>
<dbReference type="AlphaFoldDB" id="A0A371IKQ0"/>
<evidence type="ECO:0000256" key="4">
    <source>
        <dbReference type="ARBA" id="ARBA00022679"/>
    </source>
</evidence>
<evidence type="ECO:0000256" key="5">
    <source>
        <dbReference type="ARBA" id="ARBA00022898"/>
    </source>
</evidence>
<dbReference type="EMBL" id="MBEW02000013">
    <property type="protein sequence ID" value="RDY21051.1"/>
    <property type="molecule type" value="Genomic_DNA"/>
</dbReference>
<dbReference type="Gene3D" id="3.40.640.10">
    <property type="entry name" value="Type I PLP-dependent aspartate aminotransferase-like (Major domain)"/>
    <property type="match status" value="1"/>
</dbReference>
<dbReference type="EC" id="2.6.1.-" evidence="6"/>
<keyword evidence="4 6" id="KW-0808">Transferase</keyword>
<evidence type="ECO:0000313" key="8">
    <source>
        <dbReference type="EMBL" id="RDY21051.1"/>
    </source>
</evidence>
<reference evidence="8 9" key="1">
    <citation type="journal article" date="2016" name="Genome Announc.">
        <title>Draft Genome Sequence of Criibacterium bergeronii gen. nov., sp. nov., Strain CCRI-22567T, Isolated from a Vaginal Sample from a Woman with Bacterial Vaginosis.</title>
        <authorList>
            <person name="Maheux A.F."/>
            <person name="Berube E."/>
            <person name="Boudreau D.K."/>
            <person name="Raymond F."/>
            <person name="Corbeil J."/>
            <person name="Roy P.H."/>
            <person name="Boissinot M."/>
            <person name="Omar R.F."/>
        </authorList>
    </citation>
    <scope>NUCLEOTIDE SEQUENCE [LARGE SCALE GENOMIC DNA]</scope>
    <source>
        <strain evidence="8 9">CCRI-22567</strain>
    </source>
</reference>
<comment type="cofactor">
    <cofactor evidence="1 6">
        <name>pyridoxal 5'-phosphate</name>
        <dbReference type="ChEBI" id="CHEBI:597326"/>
    </cofactor>
</comment>
<evidence type="ECO:0000256" key="1">
    <source>
        <dbReference type="ARBA" id="ARBA00001933"/>
    </source>
</evidence>
<evidence type="ECO:0000259" key="7">
    <source>
        <dbReference type="Pfam" id="PF00155"/>
    </source>
</evidence>
<dbReference type="SUPFAM" id="SSF53383">
    <property type="entry name" value="PLP-dependent transferases"/>
    <property type="match status" value="1"/>
</dbReference>
<dbReference type="Pfam" id="PF00155">
    <property type="entry name" value="Aminotran_1_2"/>
    <property type="match status" value="1"/>
</dbReference>
<dbReference type="PANTHER" id="PTHR46383:SF1">
    <property type="entry name" value="ASPARTATE AMINOTRANSFERASE"/>
    <property type="match status" value="1"/>
</dbReference>
<feature type="domain" description="Aminotransferase class I/classII large" evidence="7">
    <location>
        <begin position="32"/>
        <end position="385"/>
    </location>
</feature>
<dbReference type="GO" id="GO:0008483">
    <property type="term" value="F:transaminase activity"/>
    <property type="evidence" value="ECO:0007669"/>
    <property type="project" value="UniProtKB-KW"/>
</dbReference>
<accession>A0A371IKQ0</accession>
<dbReference type="InterPro" id="IPR015421">
    <property type="entry name" value="PyrdxlP-dep_Trfase_major"/>
</dbReference>
<dbReference type="Proteomes" id="UP000093352">
    <property type="component" value="Unassembled WGS sequence"/>
</dbReference>
<evidence type="ECO:0000256" key="6">
    <source>
        <dbReference type="RuleBase" id="RU000481"/>
    </source>
</evidence>
<organism evidence="8 9">
    <name type="scientific">Criibacterium bergeronii</name>
    <dbReference type="NCBI Taxonomy" id="1871336"/>
    <lineage>
        <taxon>Bacteria</taxon>
        <taxon>Bacillati</taxon>
        <taxon>Bacillota</taxon>
        <taxon>Clostridia</taxon>
        <taxon>Peptostreptococcales</taxon>
        <taxon>Filifactoraceae</taxon>
        <taxon>Criibacterium</taxon>
    </lineage>
</organism>
<dbReference type="RefSeq" id="WP_068914070.1">
    <property type="nucleotide sequence ID" value="NZ_MBEW02000013.1"/>
</dbReference>
<comment type="similarity">
    <text evidence="2 6">Belongs to the class-I pyridoxal-phosphate-dependent aminotransferase family.</text>
</comment>
<dbReference type="InterPro" id="IPR015422">
    <property type="entry name" value="PyrdxlP-dep_Trfase_small"/>
</dbReference>
<dbReference type="GO" id="GO:0030170">
    <property type="term" value="F:pyridoxal phosphate binding"/>
    <property type="evidence" value="ECO:0007669"/>
    <property type="project" value="InterPro"/>
</dbReference>
<evidence type="ECO:0000256" key="3">
    <source>
        <dbReference type="ARBA" id="ARBA00022576"/>
    </source>
</evidence>
<dbReference type="InterPro" id="IPR050596">
    <property type="entry name" value="AspAT/PAT-like"/>
</dbReference>
<evidence type="ECO:0000256" key="2">
    <source>
        <dbReference type="ARBA" id="ARBA00007441"/>
    </source>
</evidence>
<dbReference type="InterPro" id="IPR004839">
    <property type="entry name" value="Aminotransferase_I/II_large"/>
</dbReference>
<dbReference type="FunFam" id="3.40.640.10:FF:000033">
    <property type="entry name" value="Aspartate aminotransferase"/>
    <property type="match status" value="1"/>
</dbReference>
<dbReference type="Gene3D" id="3.90.1150.10">
    <property type="entry name" value="Aspartate Aminotransferase, domain 1"/>
    <property type="match status" value="1"/>
</dbReference>